<reference evidence="2" key="1">
    <citation type="submission" date="2023-03" db="EMBL/GenBank/DDBJ databases">
        <title>Massive genome expansion in bonnet fungi (Mycena s.s.) driven by repeated elements and novel gene families across ecological guilds.</title>
        <authorList>
            <consortium name="Lawrence Berkeley National Laboratory"/>
            <person name="Harder C.B."/>
            <person name="Miyauchi S."/>
            <person name="Viragh M."/>
            <person name="Kuo A."/>
            <person name="Thoen E."/>
            <person name="Andreopoulos B."/>
            <person name="Lu D."/>
            <person name="Skrede I."/>
            <person name="Drula E."/>
            <person name="Henrissat B."/>
            <person name="Morin E."/>
            <person name="Kohler A."/>
            <person name="Barry K."/>
            <person name="LaButti K."/>
            <person name="Morin E."/>
            <person name="Salamov A."/>
            <person name="Lipzen A."/>
            <person name="Mereny Z."/>
            <person name="Hegedus B."/>
            <person name="Baldrian P."/>
            <person name="Stursova M."/>
            <person name="Weitz H."/>
            <person name="Taylor A."/>
            <person name="Grigoriev I.V."/>
            <person name="Nagy L.G."/>
            <person name="Martin F."/>
            <person name="Kauserud H."/>
        </authorList>
    </citation>
    <scope>NUCLEOTIDE SEQUENCE</scope>
    <source>
        <strain evidence="2">CBHHK067</strain>
    </source>
</reference>
<name>A0AAD7GE79_MYCRO</name>
<comment type="caution">
    <text evidence="2">The sequence shown here is derived from an EMBL/GenBank/DDBJ whole genome shotgun (WGS) entry which is preliminary data.</text>
</comment>
<proteinExistence type="predicted"/>
<dbReference type="EMBL" id="JARKIE010000093">
    <property type="protein sequence ID" value="KAJ7686853.1"/>
    <property type="molecule type" value="Genomic_DNA"/>
</dbReference>
<accession>A0AAD7GE79</accession>
<dbReference type="Proteomes" id="UP001221757">
    <property type="component" value="Unassembled WGS sequence"/>
</dbReference>
<gene>
    <name evidence="2" type="ORF">B0H17DRAFT_940071</name>
</gene>
<organism evidence="2 3">
    <name type="scientific">Mycena rosella</name>
    <name type="common">Pink bonnet</name>
    <name type="synonym">Agaricus rosellus</name>
    <dbReference type="NCBI Taxonomy" id="1033263"/>
    <lineage>
        <taxon>Eukaryota</taxon>
        <taxon>Fungi</taxon>
        <taxon>Dikarya</taxon>
        <taxon>Basidiomycota</taxon>
        <taxon>Agaricomycotina</taxon>
        <taxon>Agaricomycetes</taxon>
        <taxon>Agaricomycetidae</taxon>
        <taxon>Agaricales</taxon>
        <taxon>Marasmiineae</taxon>
        <taxon>Mycenaceae</taxon>
        <taxon>Mycena</taxon>
    </lineage>
</organism>
<evidence type="ECO:0000313" key="2">
    <source>
        <dbReference type="EMBL" id="KAJ7686853.1"/>
    </source>
</evidence>
<dbReference type="AlphaFoldDB" id="A0AAD7GE79"/>
<evidence type="ECO:0008006" key="4">
    <source>
        <dbReference type="Google" id="ProtNLM"/>
    </source>
</evidence>
<sequence length="227" mass="25182">MGGTSVLKERFLNILAQYVPVSFDPNRDGALHVLESDNGLQPGDLGKARWIKAPEQRRAGQRVAHVVFGLRSETAANIFLRDGFYVEGKKVYGYKLLDEPIRCLKCQGLGHVVGQCKSIHDTCARCAGMHRTSECRATDEERACANCRNAKRAFEGHGTADRSCPVFTDKLQASLERNVAAKYPYFPIAEDPTSWATHEVLAKGLDSRQPEWQSAQKKKGDPALRPP</sequence>
<feature type="region of interest" description="Disordered" evidence="1">
    <location>
        <begin position="205"/>
        <end position="227"/>
    </location>
</feature>
<evidence type="ECO:0000313" key="3">
    <source>
        <dbReference type="Proteomes" id="UP001221757"/>
    </source>
</evidence>
<evidence type="ECO:0000256" key="1">
    <source>
        <dbReference type="SAM" id="MobiDB-lite"/>
    </source>
</evidence>
<feature type="compositionally biased region" description="Basic and acidic residues" evidence="1">
    <location>
        <begin position="218"/>
        <end position="227"/>
    </location>
</feature>
<protein>
    <recommendedName>
        <fullName evidence="4">CCHC-type domain-containing protein</fullName>
    </recommendedName>
</protein>
<keyword evidence="3" id="KW-1185">Reference proteome</keyword>